<reference evidence="2 3" key="1">
    <citation type="journal article" date="2019" name="Nat. Ecol. Evol.">
        <title>Megaphylogeny resolves global patterns of mushroom evolution.</title>
        <authorList>
            <person name="Varga T."/>
            <person name="Krizsan K."/>
            <person name="Foldi C."/>
            <person name="Dima B."/>
            <person name="Sanchez-Garcia M."/>
            <person name="Sanchez-Ramirez S."/>
            <person name="Szollosi G.J."/>
            <person name="Szarkandi J.G."/>
            <person name="Papp V."/>
            <person name="Albert L."/>
            <person name="Andreopoulos W."/>
            <person name="Angelini C."/>
            <person name="Antonin V."/>
            <person name="Barry K.W."/>
            <person name="Bougher N.L."/>
            <person name="Buchanan P."/>
            <person name="Buyck B."/>
            <person name="Bense V."/>
            <person name="Catcheside P."/>
            <person name="Chovatia M."/>
            <person name="Cooper J."/>
            <person name="Damon W."/>
            <person name="Desjardin D."/>
            <person name="Finy P."/>
            <person name="Geml J."/>
            <person name="Haridas S."/>
            <person name="Hughes K."/>
            <person name="Justo A."/>
            <person name="Karasinski D."/>
            <person name="Kautmanova I."/>
            <person name="Kiss B."/>
            <person name="Kocsube S."/>
            <person name="Kotiranta H."/>
            <person name="LaButti K.M."/>
            <person name="Lechner B.E."/>
            <person name="Liimatainen K."/>
            <person name="Lipzen A."/>
            <person name="Lukacs Z."/>
            <person name="Mihaltcheva S."/>
            <person name="Morgado L.N."/>
            <person name="Niskanen T."/>
            <person name="Noordeloos M.E."/>
            <person name="Ohm R.A."/>
            <person name="Ortiz-Santana B."/>
            <person name="Ovrebo C."/>
            <person name="Racz N."/>
            <person name="Riley R."/>
            <person name="Savchenko A."/>
            <person name="Shiryaev A."/>
            <person name="Soop K."/>
            <person name="Spirin V."/>
            <person name="Szebenyi C."/>
            <person name="Tomsovsky M."/>
            <person name="Tulloss R.E."/>
            <person name="Uehling J."/>
            <person name="Grigoriev I.V."/>
            <person name="Vagvolgyi C."/>
            <person name="Papp T."/>
            <person name="Martin F.M."/>
            <person name="Miettinen O."/>
            <person name="Hibbett D.S."/>
            <person name="Nagy L.G."/>
        </authorList>
    </citation>
    <scope>NUCLEOTIDE SEQUENCE [LARGE SCALE GENOMIC DNA]</scope>
    <source>
        <strain evidence="2 3">CBS 309.79</strain>
    </source>
</reference>
<dbReference type="AlphaFoldDB" id="A0A5C3R0T5"/>
<evidence type="ECO:0000256" key="1">
    <source>
        <dbReference type="SAM" id="MobiDB-lite"/>
    </source>
</evidence>
<feature type="compositionally biased region" description="Low complexity" evidence="1">
    <location>
        <begin position="259"/>
        <end position="281"/>
    </location>
</feature>
<sequence length="412" mass="42529">MGDSDHEKTARTFYRRVGALFGEYGLEGVLTYIKTNFLDCFQRVAQMYDEEKKLETDPAVDYPNDVADYKLNPSCIVQTVFVTNQDRLLATADLKDWTPVHPKRANGDKLPGAPPKRAKHDLDSEPMLIDNQSEVANAPATADPSLVPLVPSAPHQVMQTNTPSTSALGNPESAPASRLIAPLPHRAAPAALSSISGENAQDVVIGQEVDGTTARITASTSHPELVSILKNTSTSSLATAQIAASAAHHSHLNRLLEGSSSTSLADSSPAPSSAPSASSSRVPIAAPLQTIAAAGDTMLLQVPAPSSSSRASGSTPSADTAAPTVAARFGFRASWPFAPRRSASGTHSARTPSPSEAAEASAPSSAQSVLTPASTLPVASPIAGSNAAAAPTAGSSADVVSDDQAEMSVTRK</sequence>
<proteinExistence type="predicted"/>
<feature type="region of interest" description="Disordered" evidence="1">
    <location>
        <begin position="257"/>
        <end position="281"/>
    </location>
</feature>
<feature type="compositionally biased region" description="Low complexity" evidence="1">
    <location>
        <begin position="379"/>
        <end position="397"/>
    </location>
</feature>
<name>A0A5C3R0T5_9AGAR</name>
<accession>A0A5C3R0T5</accession>
<evidence type="ECO:0000313" key="3">
    <source>
        <dbReference type="Proteomes" id="UP000305067"/>
    </source>
</evidence>
<dbReference type="EMBL" id="ML178815">
    <property type="protein sequence ID" value="TFL06189.1"/>
    <property type="molecule type" value="Genomic_DNA"/>
</dbReference>
<feature type="region of interest" description="Disordered" evidence="1">
    <location>
        <begin position="337"/>
        <end position="412"/>
    </location>
</feature>
<feature type="region of interest" description="Disordered" evidence="1">
    <location>
        <begin position="100"/>
        <end position="121"/>
    </location>
</feature>
<dbReference type="Proteomes" id="UP000305067">
    <property type="component" value="Unassembled WGS sequence"/>
</dbReference>
<protein>
    <submittedName>
        <fullName evidence="2">Uncharacterized protein</fullName>
    </submittedName>
</protein>
<organism evidence="2 3">
    <name type="scientific">Pterulicium gracile</name>
    <dbReference type="NCBI Taxonomy" id="1884261"/>
    <lineage>
        <taxon>Eukaryota</taxon>
        <taxon>Fungi</taxon>
        <taxon>Dikarya</taxon>
        <taxon>Basidiomycota</taxon>
        <taxon>Agaricomycotina</taxon>
        <taxon>Agaricomycetes</taxon>
        <taxon>Agaricomycetidae</taxon>
        <taxon>Agaricales</taxon>
        <taxon>Pleurotineae</taxon>
        <taxon>Pterulaceae</taxon>
        <taxon>Pterulicium</taxon>
    </lineage>
</organism>
<gene>
    <name evidence="2" type="ORF">BDV98DRAFT_141663</name>
</gene>
<evidence type="ECO:0000313" key="2">
    <source>
        <dbReference type="EMBL" id="TFL06189.1"/>
    </source>
</evidence>
<keyword evidence="3" id="KW-1185">Reference proteome</keyword>
<feature type="compositionally biased region" description="Low complexity" evidence="1">
    <location>
        <begin position="352"/>
        <end position="366"/>
    </location>
</feature>